<gene>
    <name evidence="2" type="ORF">AWB72_04214</name>
</gene>
<keyword evidence="3" id="KW-1185">Reference proteome</keyword>
<evidence type="ECO:0000313" key="2">
    <source>
        <dbReference type="EMBL" id="SAL40279.1"/>
    </source>
</evidence>
<evidence type="ECO:0000313" key="3">
    <source>
        <dbReference type="Proteomes" id="UP000198263"/>
    </source>
</evidence>
<dbReference type="AlphaFoldDB" id="A0A658R1Q9"/>
<dbReference type="EMBL" id="FCNV02000010">
    <property type="protein sequence ID" value="SAL40279.1"/>
    <property type="molecule type" value="Genomic_DNA"/>
</dbReference>
<proteinExistence type="predicted"/>
<organism evidence="2 3">
    <name type="scientific">Caballeronia concitans</name>
    <dbReference type="NCBI Taxonomy" id="1777133"/>
    <lineage>
        <taxon>Bacteria</taxon>
        <taxon>Pseudomonadati</taxon>
        <taxon>Pseudomonadota</taxon>
        <taxon>Betaproteobacteria</taxon>
        <taxon>Burkholderiales</taxon>
        <taxon>Burkholderiaceae</taxon>
        <taxon>Caballeronia</taxon>
    </lineage>
</organism>
<feature type="region of interest" description="Disordered" evidence="1">
    <location>
        <begin position="1"/>
        <end position="40"/>
    </location>
</feature>
<accession>A0A658R1Q9</accession>
<sequence>MQRQVRPNGPPQRAPGPGRGKASPHATLSEIGVTRDQSSKWQRLAQIPEAEFEAALRDPDKKPSTAALIREIRDPAASTVARLPDDSLWLWGRLRDFERDGYASKDPVAVFSAMTDTMQADVRRIAPTAIAFLSAMIEGADDEA</sequence>
<name>A0A658R1Q9_9BURK</name>
<comment type="caution">
    <text evidence="2">The sequence shown here is derived from an EMBL/GenBank/DDBJ whole genome shotgun (WGS) entry which is preliminary data.</text>
</comment>
<reference evidence="2 3" key="1">
    <citation type="submission" date="2016-01" db="EMBL/GenBank/DDBJ databases">
        <authorList>
            <person name="Peeters C."/>
        </authorList>
    </citation>
    <scope>NUCLEOTIDE SEQUENCE [LARGE SCALE GENOMIC DNA]</scope>
    <source>
        <strain evidence="2">LMG 29315</strain>
    </source>
</reference>
<dbReference type="Proteomes" id="UP000198263">
    <property type="component" value="Unassembled WGS sequence"/>
</dbReference>
<evidence type="ECO:0000256" key="1">
    <source>
        <dbReference type="SAM" id="MobiDB-lite"/>
    </source>
</evidence>
<protein>
    <submittedName>
        <fullName evidence="2">Uncharacterized protein</fullName>
    </submittedName>
</protein>